<sequence>MKSVNEQLMDELIAHSLFSGRYSTGVARRMIKALNEFDAELTASLIVTLDDATIDINSFTARRLESLLSSVRSINKRAVDSAFSLLTEEMREYALYEAGYYSSLFDALLPDVALRQYPLMSITEEMLLSAVMSRPFQGKLLSEWRSGLESDRMARINNVVRNGYLNGDSTVDIGRKIRGHANQDYKDSALQLSRANAMTIAKTAISHLQATAREQFADANKSIFDCKQWLSTLDNKTSHDCIVRDRLRYTLEGRPIGHKIPYLQGPGKLHFNCRSTETLVTKSWRELGIDANEIDTETRASMDGQVPVDTNFLDWIQRQPEWRQRQIFGGTRFRLMKEGGIHPSEFYTDKGEFISLEQLREIDEQVFIEAGYS</sequence>
<dbReference type="PIRSF" id="PIRSF034565">
    <property type="entry name" value="UCP034565"/>
    <property type="match status" value="1"/>
</dbReference>
<gene>
    <name evidence="1" type="ORF">M992_2499</name>
</gene>
<dbReference type="Proteomes" id="UP000053226">
    <property type="component" value="Unassembled WGS sequence"/>
</dbReference>
<name>A0A0N0Z941_9GAMM</name>
<comment type="caution">
    <text evidence="1">The sequence shown here is derived from an EMBL/GenBank/DDBJ whole genome shotgun (WGS) entry which is preliminary data.</text>
</comment>
<dbReference type="RefSeq" id="WP_053908893.1">
    <property type="nucleotide sequence ID" value="NZ_CAWMUS010000026.1"/>
</dbReference>
<evidence type="ECO:0000313" key="1">
    <source>
        <dbReference type="EMBL" id="KPD01956.1"/>
    </source>
</evidence>
<dbReference type="InterPro" id="IPR017029">
    <property type="entry name" value="Phage_head_put"/>
</dbReference>
<keyword evidence="2" id="KW-1185">Reference proteome</keyword>
<dbReference type="EMBL" id="LGAA01000026">
    <property type="protein sequence ID" value="KPD01956.1"/>
    <property type="molecule type" value="Genomic_DNA"/>
</dbReference>
<dbReference type="AlphaFoldDB" id="A0A0N0Z941"/>
<reference evidence="1 2" key="1">
    <citation type="submission" date="2015-07" db="EMBL/GenBank/DDBJ databases">
        <title>ATOL: Assembling a taxonomically balanced genome-scale reconstruction of the evolutionary history of the Enterobacteriaceae.</title>
        <authorList>
            <person name="Plunkett G.III."/>
            <person name="Neeno-Eckwall E.C."/>
            <person name="Glasner J.D."/>
            <person name="Perna N.T."/>
        </authorList>
    </citation>
    <scope>NUCLEOTIDE SEQUENCE [LARGE SCALE GENOMIC DNA]</scope>
    <source>
        <strain evidence="1 2">ATCC 35017</strain>
    </source>
</reference>
<protein>
    <submittedName>
        <fullName evidence="1">Phage protein</fullName>
    </submittedName>
</protein>
<organism evidence="1 2">
    <name type="scientific">Moellerella wisconsensis ATCC 35017</name>
    <dbReference type="NCBI Taxonomy" id="1354267"/>
    <lineage>
        <taxon>Bacteria</taxon>
        <taxon>Pseudomonadati</taxon>
        <taxon>Pseudomonadota</taxon>
        <taxon>Gammaproteobacteria</taxon>
        <taxon>Enterobacterales</taxon>
        <taxon>Morganellaceae</taxon>
        <taxon>Moellerella</taxon>
    </lineage>
</organism>
<evidence type="ECO:0000313" key="2">
    <source>
        <dbReference type="Proteomes" id="UP000053226"/>
    </source>
</evidence>
<dbReference type="OrthoDB" id="8614104at2"/>
<proteinExistence type="predicted"/>
<accession>A0A0N0Z941</accession>